<proteinExistence type="predicted"/>
<dbReference type="SUPFAM" id="SSF57938">
    <property type="entry name" value="DnaJ/Hsp40 cysteine-rich domain"/>
    <property type="match status" value="1"/>
</dbReference>
<dbReference type="KEGG" id="vg:77850698"/>
<accession>A0A5P8PI66</accession>
<dbReference type="Proteomes" id="UP000326995">
    <property type="component" value="Segment"/>
</dbReference>
<evidence type="ECO:0000313" key="2">
    <source>
        <dbReference type="Proteomes" id="UP000326995"/>
    </source>
</evidence>
<organism evidence="1 2">
    <name type="scientific">Bacillus phage 049ML001</name>
    <dbReference type="NCBI Taxonomy" id="2601660"/>
    <lineage>
        <taxon>Viruses</taxon>
        <taxon>Duplodnaviria</taxon>
        <taxon>Heunggongvirae</taxon>
        <taxon>Uroviricota</taxon>
        <taxon>Caudoviricetes</taxon>
        <taxon>Trautnerviridae</taxon>
        <taxon>Polsinellivirinae</taxon>
        <taxon>Rivavirus</taxon>
        <taxon>Rivavirus rv049ML001</taxon>
    </lineage>
</organism>
<evidence type="ECO:0000313" key="1">
    <source>
        <dbReference type="EMBL" id="QFR56374.1"/>
    </source>
</evidence>
<dbReference type="InterPro" id="IPR036410">
    <property type="entry name" value="HSP_DnaJ_Cys-rich_dom_sf"/>
</dbReference>
<sequence>MKCPDCEGTGYDTWFDGNVKMQDHDVPCANCGGRGEIKEGAE</sequence>
<protein>
    <submittedName>
        <fullName evidence="1">DnaJ-type Zn finger domain protein</fullName>
    </submittedName>
</protein>
<dbReference type="EMBL" id="MN176227">
    <property type="protein sequence ID" value="QFR56374.1"/>
    <property type="molecule type" value="Genomic_DNA"/>
</dbReference>
<dbReference type="GeneID" id="77850698"/>
<name>A0A5P8PI66_9CAUD</name>
<gene>
    <name evidence="1" type="primary">72</name>
    <name evidence="1" type="ORF">049ML001_72</name>
</gene>
<dbReference type="RefSeq" id="YP_010644473.1">
    <property type="nucleotide sequence ID" value="NC_070625.1"/>
</dbReference>
<dbReference type="Gene3D" id="6.20.20.10">
    <property type="match status" value="1"/>
</dbReference>
<keyword evidence="2" id="KW-1185">Reference proteome</keyword>
<reference evidence="1 2" key="1">
    <citation type="submission" date="2019-07" db="EMBL/GenBank/DDBJ databases">
        <authorList>
            <person name="Tomko B.E."/>
            <person name="Krukonis G.P."/>
            <person name="Delesalle V.A."/>
        </authorList>
    </citation>
    <scope>NUCLEOTIDE SEQUENCE [LARGE SCALE GENOMIC DNA]</scope>
</reference>